<accession>A0A510J8M4</accession>
<evidence type="ECO:0000313" key="2">
    <source>
        <dbReference type="Proteomes" id="UP000321606"/>
    </source>
</evidence>
<reference evidence="1 2" key="1">
    <citation type="submission" date="2019-07" db="EMBL/GenBank/DDBJ databases">
        <title>Complete Genome Sequence of Leptotrichia goodfellowii Strain JCM 16774.</title>
        <authorList>
            <person name="Watanabe S."/>
            <person name="Cui L."/>
        </authorList>
    </citation>
    <scope>NUCLEOTIDE SEQUENCE [LARGE SCALE GENOMIC DNA]</scope>
    <source>
        <strain evidence="1 2">JCM16774</strain>
    </source>
</reference>
<sequence>MGENTKKNYKLKILRKLMLDKDLLWKDVERITGFTRQNIDYAFKNNYQKTIDKVFEKIQSV</sequence>
<dbReference type="Proteomes" id="UP000321606">
    <property type="component" value="Chromosome"/>
</dbReference>
<dbReference type="STRING" id="714315.GCA_000516535_00341"/>
<organism evidence="1 2">
    <name type="scientific">Pseudoleptotrichia goodfellowii</name>
    <dbReference type="NCBI Taxonomy" id="157692"/>
    <lineage>
        <taxon>Bacteria</taxon>
        <taxon>Fusobacteriati</taxon>
        <taxon>Fusobacteriota</taxon>
        <taxon>Fusobacteriia</taxon>
        <taxon>Fusobacteriales</taxon>
        <taxon>Leptotrichiaceae</taxon>
        <taxon>Pseudoleptotrichia</taxon>
    </lineage>
</organism>
<evidence type="ECO:0008006" key="3">
    <source>
        <dbReference type="Google" id="ProtNLM"/>
    </source>
</evidence>
<dbReference type="RefSeq" id="WP_026736988.1">
    <property type="nucleotide sequence ID" value="NZ_AP019822.1"/>
</dbReference>
<dbReference type="AlphaFoldDB" id="A0A510J8M4"/>
<evidence type="ECO:0000313" key="1">
    <source>
        <dbReference type="EMBL" id="BBM35416.1"/>
    </source>
</evidence>
<gene>
    <name evidence="1" type="ORF">JCM16774_0328</name>
</gene>
<proteinExistence type="predicted"/>
<dbReference type="EMBL" id="AP019822">
    <property type="protein sequence ID" value="BBM35416.1"/>
    <property type="molecule type" value="Genomic_DNA"/>
</dbReference>
<name>A0A510J8M4_9FUSO</name>
<dbReference type="KEGG" id="lgo:JCM16774_0328"/>
<protein>
    <recommendedName>
        <fullName evidence="3">Transcriptional regulator</fullName>
    </recommendedName>
</protein>